<evidence type="ECO:0000313" key="2">
    <source>
        <dbReference type="EMBL" id="KAJ5206083.1"/>
    </source>
</evidence>
<dbReference type="AlphaFoldDB" id="A0A9W9MRF8"/>
<accession>A0A9W9MRF8</accession>
<comment type="caution">
    <text evidence="2">The sequence shown here is derived from an EMBL/GenBank/DDBJ whole genome shotgun (WGS) entry which is preliminary data.</text>
</comment>
<dbReference type="Proteomes" id="UP001150879">
    <property type="component" value="Unassembled WGS sequence"/>
</dbReference>
<organism evidence="2 3">
    <name type="scientific">Penicillium cf. griseofulvum</name>
    <dbReference type="NCBI Taxonomy" id="2972120"/>
    <lineage>
        <taxon>Eukaryota</taxon>
        <taxon>Fungi</taxon>
        <taxon>Dikarya</taxon>
        <taxon>Ascomycota</taxon>
        <taxon>Pezizomycotina</taxon>
        <taxon>Eurotiomycetes</taxon>
        <taxon>Eurotiomycetidae</taxon>
        <taxon>Eurotiales</taxon>
        <taxon>Aspergillaceae</taxon>
        <taxon>Penicillium</taxon>
    </lineage>
</organism>
<gene>
    <name evidence="2" type="ORF">N7472_002531</name>
</gene>
<feature type="compositionally biased region" description="Polar residues" evidence="1">
    <location>
        <begin position="18"/>
        <end position="30"/>
    </location>
</feature>
<reference evidence="2" key="1">
    <citation type="submission" date="2022-11" db="EMBL/GenBank/DDBJ databases">
        <authorList>
            <person name="Petersen C."/>
        </authorList>
    </citation>
    <scope>NUCLEOTIDE SEQUENCE</scope>
    <source>
        <strain evidence="2">IBT 16849</strain>
    </source>
</reference>
<protein>
    <submittedName>
        <fullName evidence="2">Zinc finger C2H2</fullName>
    </submittedName>
</protein>
<name>A0A9W9MRF8_9EURO</name>
<evidence type="ECO:0000256" key="1">
    <source>
        <dbReference type="SAM" id="MobiDB-lite"/>
    </source>
</evidence>
<evidence type="ECO:0000313" key="3">
    <source>
        <dbReference type="Proteomes" id="UP001150879"/>
    </source>
</evidence>
<proteinExistence type="predicted"/>
<keyword evidence="3" id="KW-1185">Reference proteome</keyword>
<reference evidence="2" key="2">
    <citation type="journal article" date="2023" name="IMA Fungus">
        <title>Comparative genomic study of the Penicillium genus elucidates a diverse pangenome and 15 lateral gene transfer events.</title>
        <authorList>
            <person name="Petersen C."/>
            <person name="Sorensen T."/>
            <person name="Nielsen M.R."/>
            <person name="Sondergaard T.E."/>
            <person name="Sorensen J.L."/>
            <person name="Fitzpatrick D.A."/>
            <person name="Frisvad J.C."/>
            <person name="Nielsen K.L."/>
        </authorList>
    </citation>
    <scope>NUCLEOTIDE SEQUENCE</scope>
    <source>
        <strain evidence="2">IBT 16849</strain>
    </source>
</reference>
<dbReference type="OrthoDB" id="4288160at2759"/>
<sequence length="125" mass="13896">MSTSQNPSAEATPAIHTPTPSGSYWRSYGTGQPQVWAEPPKMLCDCGTHGAWRWPTQYAEITIAPCAHRCPFCDRFNKARKTTHMASNLRRHIKTTHIQGNPTQYGTLVVTSGVTQNQIDIPRST</sequence>
<dbReference type="EMBL" id="JAPQKP010000002">
    <property type="protein sequence ID" value="KAJ5206083.1"/>
    <property type="molecule type" value="Genomic_DNA"/>
</dbReference>
<feature type="region of interest" description="Disordered" evidence="1">
    <location>
        <begin position="1"/>
        <end position="30"/>
    </location>
</feature>